<evidence type="ECO:0000313" key="2">
    <source>
        <dbReference type="Proteomes" id="UP000826195"/>
    </source>
</evidence>
<organism evidence="1 2">
    <name type="scientific">Cotesia glomerata</name>
    <name type="common">Lepidopteran parasitic wasp</name>
    <name type="synonym">Apanteles glomeratus</name>
    <dbReference type="NCBI Taxonomy" id="32391"/>
    <lineage>
        <taxon>Eukaryota</taxon>
        <taxon>Metazoa</taxon>
        <taxon>Ecdysozoa</taxon>
        <taxon>Arthropoda</taxon>
        <taxon>Hexapoda</taxon>
        <taxon>Insecta</taxon>
        <taxon>Pterygota</taxon>
        <taxon>Neoptera</taxon>
        <taxon>Endopterygota</taxon>
        <taxon>Hymenoptera</taxon>
        <taxon>Apocrita</taxon>
        <taxon>Ichneumonoidea</taxon>
        <taxon>Braconidae</taxon>
        <taxon>Microgastrinae</taxon>
        <taxon>Cotesia</taxon>
    </lineage>
</organism>
<keyword evidence="2" id="KW-1185">Reference proteome</keyword>
<dbReference type="Proteomes" id="UP000826195">
    <property type="component" value="Unassembled WGS sequence"/>
</dbReference>
<name>A0AAV7ISP0_COTGL</name>
<proteinExistence type="predicted"/>
<protein>
    <submittedName>
        <fullName evidence="1">Uncharacterized protein</fullName>
    </submittedName>
</protein>
<accession>A0AAV7ISP0</accession>
<reference evidence="1 2" key="1">
    <citation type="journal article" date="2021" name="J. Hered.">
        <title>A chromosome-level genome assembly of the parasitoid wasp, Cotesia glomerata (Hymenoptera: Braconidae).</title>
        <authorList>
            <person name="Pinto B.J."/>
            <person name="Weis J.J."/>
            <person name="Gamble T."/>
            <person name="Ode P.J."/>
            <person name="Paul R."/>
            <person name="Zaspel J.M."/>
        </authorList>
    </citation>
    <scope>NUCLEOTIDE SEQUENCE [LARGE SCALE GENOMIC DNA]</scope>
    <source>
        <strain evidence="1">CgM1</strain>
    </source>
</reference>
<dbReference type="AlphaFoldDB" id="A0AAV7ISP0"/>
<sequence>MFRKIIIIKSWGFRIHDFSNFEKNHIGTTGVVPVCVGSLMASHSRGTIPTTPATPTTRCLCVVQAHDAREGGKNDPAFLAALISAARMRDIFTTSLASCAHYTHKHLVSVLLE</sequence>
<evidence type="ECO:0000313" key="1">
    <source>
        <dbReference type="EMBL" id="KAH0556451.1"/>
    </source>
</evidence>
<dbReference type="EMBL" id="JAHXZJ010000780">
    <property type="protein sequence ID" value="KAH0556451.1"/>
    <property type="molecule type" value="Genomic_DNA"/>
</dbReference>
<comment type="caution">
    <text evidence="1">The sequence shown here is derived from an EMBL/GenBank/DDBJ whole genome shotgun (WGS) entry which is preliminary data.</text>
</comment>
<gene>
    <name evidence="1" type="ORF">KQX54_000720</name>
</gene>